<sequence>MKERLLRNRLQQNATIGGGINAMSGIKSSQGVRGGGGDPALRLQITGQRLERYK</sequence>
<dbReference type="Proteomes" id="UP000190837">
    <property type="component" value="Unassembled WGS sequence"/>
</dbReference>
<dbReference type="EMBL" id="FKLO01000023">
    <property type="protein sequence ID" value="SAM58992.1"/>
    <property type="molecule type" value="Genomic_DNA"/>
</dbReference>
<dbReference type="RefSeq" id="WP_179123503.1">
    <property type="nucleotide sequence ID" value="NZ_CP171111.1"/>
</dbReference>
<reference evidence="2" key="1">
    <citation type="submission" date="2016-04" db="EMBL/GenBank/DDBJ databases">
        <authorList>
            <person name="Tagini F."/>
        </authorList>
    </citation>
    <scope>NUCLEOTIDE SEQUENCE [LARGE SCALE GENOMIC DNA]</scope>
    <source>
        <strain evidence="2">CHUV0807</strain>
    </source>
</reference>
<organism evidence="1 2">
    <name type="scientific">Cardiobacterium hominis</name>
    <dbReference type="NCBI Taxonomy" id="2718"/>
    <lineage>
        <taxon>Bacteria</taxon>
        <taxon>Pseudomonadati</taxon>
        <taxon>Pseudomonadota</taxon>
        <taxon>Gammaproteobacteria</taxon>
        <taxon>Cardiobacteriales</taxon>
        <taxon>Cardiobacteriaceae</taxon>
        <taxon>Cardiobacterium</taxon>
    </lineage>
</organism>
<accession>A0A1C3H2L0</accession>
<proteinExistence type="predicted"/>
<protein>
    <submittedName>
        <fullName evidence="1">Uncharacterized protein</fullName>
    </submittedName>
</protein>
<name>A0A1C3H2L0_9GAMM</name>
<evidence type="ECO:0000313" key="2">
    <source>
        <dbReference type="Proteomes" id="UP000190837"/>
    </source>
</evidence>
<gene>
    <name evidence="1" type="ORF">CHUV0807_0513</name>
</gene>
<evidence type="ECO:0000313" key="1">
    <source>
        <dbReference type="EMBL" id="SAM58992.1"/>
    </source>
</evidence>
<dbReference type="AlphaFoldDB" id="A0A1C3H2L0"/>